<reference evidence="7" key="1">
    <citation type="journal article" date="2019" name="Int. J. Syst. Evol. Microbiol.">
        <title>The Global Catalogue of Microorganisms (GCM) 10K type strain sequencing project: providing services to taxonomists for standard genome sequencing and annotation.</title>
        <authorList>
            <consortium name="The Broad Institute Genomics Platform"/>
            <consortium name="The Broad Institute Genome Sequencing Center for Infectious Disease"/>
            <person name="Wu L."/>
            <person name="Ma J."/>
        </authorList>
    </citation>
    <scope>NUCLEOTIDE SEQUENCE [LARGE SCALE GENOMIC DNA]</scope>
    <source>
        <strain evidence="7">JCM 17839</strain>
    </source>
</reference>
<dbReference type="InterPro" id="IPR009057">
    <property type="entry name" value="Homeodomain-like_sf"/>
</dbReference>
<organism evidence="6 7">
    <name type="scientific">Microbacterium panaciterrae</name>
    <dbReference type="NCBI Taxonomy" id="985759"/>
    <lineage>
        <taxon>Bacteria</taxon>
        <taxon>Bacillati</taxon>
        <taxon>Actinomycetota</taxon>
        <taxon>Actinomycetes</taxon>
        <taxon>Micrococcales</taxon>
        <taxon>Microbacteriaceae</taxon>
        <taxon>Microbacterium</taxon>
    </lineage>
</organism>
<dbReference type="PRINTS" id="PR00455">
    <property type="entry name" value="HTHTETR"/>
</dbReference>
<dbReference type="Gene3D" id="1.10.357.10">
    <property type="entry name" value="Tetracycline Repressor, domain 2"/>
    <property type="match status" value="1"/>
</dbReference>
<evidence type="ECO:0000313" key="7">
    <source>
        <dbReference type="Proteomes" id="UP001500731"/>
    </source>
</evidence>
<dbReference type="PANTHER" id="PTHR30055">
    <property type="entry name" value="HTH-TYPE TRANSCRIPTIONAL REGULATOR RUTR"/>
    <property type="match status" value="1"/>
</dbReference>
<proteinExistence type="predicted"/>
<keyword evidence="2 4" id="KW-0238">DNA-binding</keyword>
<dbReference type="PROSITE" id="PS50977">
    <property type="entry name" value="HTH_TETR_2"/>
    <property type="match status" value="1"/>
</dbReference>
<dbReference type="InterPro" id="IPR036271">
    <property type="entry name" value="Tet_transcr_reg_TetR-rel_C_sf"/>
</dbReference>
<dbReference type="EMBL" id="BAABGP010000026">
    <property type="protein sequence ID" value="GAA4491514.1"/>
    <property type="molecule type" value="Genomic_DNA"/>
</dbReference>
<dbReference type="Proteomes" id="UP001500731">
    <property type="component" value="Unassembled WGS sequence"/>
</dbReference>
<evidence type="ECO:0000256" key="3">
    <source>
        <dbReference type="ARBA" id="ARBA00023163"/>
    </source>
</evidence>
<evidence type="ECO:0000256" key="4">
    <source>
        <dbReference type="PROSITE-ProRule" id="PRU00335"/>
    </source>
</evidence>
<keyword evidence="7" id="KW-1185">Reference proteome</keyword>
<feature type="DNA-binding region" description="H-T-H motif" evidence="4">
    <location>
        <begin position="34"/>
        <end position="53"/>
    </location>
</feature>
<evidence type="ECO:0000259" key="5">
    <source>
        <dbReference type="PROSITE" id="PS50977"/>
    </source>
</evidence>
<dbReference type="InterPro" id="IPR001647">
    <property type="entry name" value="HTH_TetR"/>
</dbReference>
<dbReference type="PANTHER" id="PTHR30055:SF234">
    <property type="entry name" value="HTH-TYPE TRANSCRIPTIONAL REGULATOR BETI"/>
    <property type="match status" value="1"/>
</dbReference>
<gene>
    <name evidence="6" type="ORF">GCM10023171_35450</name>
</gene>
<dbReference type="SUPFAM" id="SSF46689">
    <property type="entry name" value="Homeodomain-like"/>
    <property type="match status" value="1"/>
</dbReference>
<keyword evidence="1" id="KW-0805">Transcription regulation</keyword>
<keyword evidence="3" id="KW-0804">Transcription</keyword>
<dbReference type="Pfam" id="PF00440">
    <property type="entry name" value="TetR_N"/>
    <property type="match status" value="1"/>
</dbReference>
<evidence type="ECO:0000256" key="2">
    <source>
        <dbReference type="ARBA" id="ARBA00023125"/>
    </source>
</evidence>
<comment type="caution">
    <text evidence="6">The sequence shown here is derived from an EMBL/GenBank/DDBJ whole genome shotgun (WGS) entry which is preliminary data.</text>
</comment>
<name>A0ABP8PSF8_9MICO</name>
<protein>
    <submittedName>
        <fullName evidence="6">TetR/AcrR family transcriptional regulator</fullName>
    </submittedName>
</protein>
<dbReference type="InterPro" id="IPR050109">
    <property type="entry name" value="HTH-type_TetR-like_transc_reg"/>
</dbReference>
<evidence type="ECO:0000256" key="1">
    <source>
        <dbReference type="ARBA" id="ARBA00023015"/>
    </source>
</evidence>
<evidence type="ECO:0000313" key="6">
    <source>
        <dbReference type="EMBL" id="GAA4491514.1"/>
    </source>
</evidence>
<accession>A0ABP8PSF8</accession>
<dbReference type="RefSeq" id="WP_345188809.1">
    <property type="nucleotide sequence ID" value="NZ_BAABGP010000026.1"/>
</dbReference>
<dbReference type="SUPFAM" id="SSF48498">
    <property type="entry name" value="Tetracyclin repressor-like, C-terminal domain"/>
    <property type="match status" value="1"/>
</dbReference>
<feature type="domain" description="HTH tetR-type" evidence="5">
    <location>
        <begin position="11"/>
        <end position="71"/>
    </location>
</feature>
<sequence length="204" mass="22848">MRPITKYPKGVAKQEELVDVALQVIAERGYNGATLAEVAEAANLSRAGLLHHFRKKEDLFAEVLRRRDELATGRWLQEQNAPTVDRAELIAGFIRENAKIPGLVQLFSRLSAEATDPANPAHEFFRDRYEQNKLASTAMLREMRDEGRIPLAADPEKFAIILAALEDGLQIRWLYDPSIDMADLVEEFFAALAGRVAEGSADRM</sequence>